<dbReference type="EMBL" id="GGEC01083414">
    <property type="protein sequence ID" value="MBX63898.1"/>
    <property type="molecule type" value="Transcribed_RNA"/>
</dbReference>
<organism evidence="1">
    <name type="scientific">Rhizophora mucronata</name>
    <name type="common">Asiatic mangrove</name>
    <dbReference type="NCBI Taxonomy" id="61149"/>
    <lineage>
        <taxon>Eukaryota</taxon>
        <taxon>Viridiplantae</taxon>
        <taxon>Streptophyta</taxon>
        <taxon>Embryophyta</taxon>
        <taxon>Tracheophyta</taxon>
        <taxon>Spermatophyta</taxon>
        <taxon>Magnoliopsida</taxon>
        <taxon>eudicotyledons</taxon>
        <taxon>Gunneridae</taxon>
        <taxon>Pentapetalae</taxon>
        <taxon>rosids</taxon>
        <taxon>fabids</taxon>
        <taxon>Malpighiales</taxon>
        <taxon>Rhizophoraceae</taxon>
        <taxon>Rhizophora</taxon>
    </lineage>
</organism>
<proteinExistence type="predicted"/>
<protein>
    <submittedName>
        <fullName evidence="1">Uncharacterized protein</fullName>
    </submittedName>
</protein>
<evidence type="ECO:0000313" key="1">
    <source>
        <dbReference type="EMBL" id="MBX63898.1"/>
    </source>
</evidence>
<name>A0A2P2QA76_RHIMU</name>
<dbReference type="AlphaFoldDB" id="A0A2P2QA76"/>
<sequence>MLRRFLCAFLLSLCAIV</sequence>
<reference evidence="1" key="1">
    <citation type="submission" date="2018-02" db="EMBL/GenBank/DDBJ databases">
        <title>Rhizophora mucronata_Transcriptome.</title>
        <authorList>
            <person name="Meera S.P."/>
            <person name="Sreeshan A."/>
            <person name="Augustine A."/>
        </authorList>
    </citation>
    <scope>NUCLEOTIDE SEQUENCE</scope>
    <source>
        <tissue evidence="1">Leaf</tissue>
    </source>
</reference>
<accession>A0A2P2QA76</accession>